<dbReference type="AlphaFoldDB" id="A0A7W8LMD1"/>
<protein>
    <submittedName>
        <fullName evidence="2">Uncharacterized protein</fullName>
    </submittedName>
</protein>
<evidence type="ECO:0000313" key="3">
    <source>
        <dbReference type="Proteomes" id="UP000518887"/>
    </source>
</evidence>
<dbReference type="RefSeq" id="WP_184659527.1">
    <property type="nucleotide sequence ID" value="NZ_CP031518.1"/>
</dbReference>
<evidence type="ECO:0000256" key="1">
    <source>
        <dbReference type="SAM" id="SignalP"/>
    </source>
</evidence>
<evidence type="ECO:0000313" key="2">
    <source>
        <dbReference type="EMBL" id="MBB5226352.1"/>
    </source>
</evidence>
<name>A0A7W8LMD1_9SPIR</name>
<sequence>MKKILSLLAAGLLALSLIGCSGDLHDSEEINMSELFLRGNMNGWGSTPLQNGTGNNAGKYVVTFSAAATETQFAIATSDGNWSTAYRMTEAGGSNCAAYTSAELDGKTAKKLYHGGGMSNATIETEVGTDYTVIVAPDSGFLNVSILKGEAPKTAFVSVNGEMAQMDLLEKGSYKYVIKAVSGTKLDFQVLYDGEVYGASTSSVSVDTAVTLTKAAPKVISAAVEAGEPYNLLLDTKGSAPKLTVEYASYKAFVAGGMNDWSFARMPVYIKGKNIATYQFTAPDAEVEFKIKKVDNWTSDNDNIYTGTALTVNGGFESNEDNNSNCKISGLEKDSTYTLILDASDPDDIQCAVVGGSYALYIAGGMNSWNFATTGLLPGDATGAYYEFKEAATDCEFKVKTAPTWDYGTEVFFGATVTSSETECGSDGNAKVTAAAGDKLYIYRNAAGKWCAKLVAKQ</sequence>
<accession>A0A7W8LMD1</accession>
<comment type="caution">
    <text evidence="2">The sequence shown here is derived from an EMBL/GenBank/DDBJ whole genome shotgun (WGS) entry which is preliminary data.</text>
</comment>
<organism evidence="2 3">
    <name type="scientific">Treponema ruminis</name>
    <dbReference type="NCBI Taxonomy" id="744515"/>
    <lineage>
        <taxon>Bacteria</taxon>
        <taxon>Pseudomonadati</taxon>
        <taxon>Spirochaetota</taxon>
        <taxon>Spirochaetia</taxon>
        <taxon>Spirochaetales</taxon>
        <taxon>Treponemataceae</taxon>
        <taxon>Treponema</taxon>
    </lineage>
</organism>
<dbReference type="EMBL" id="JACHFQ010000005">
    <property type="protein sequence ID" value="MBB5226352.1"/>
    <property type="molecule type" value="Genomic_DNA"/>
</dbReference>
<feature type="signal peptide" evidence="1">
    <location>
        <begin position="1"/>
        <end position="21"/>
    </location>
</feature>
<dbReference type="PROSITE" id="PS51257">
    <property type="entry name" value="PROKAR_LIPOPROTEIN"/>
    <property type="match status" value="1"/>
</dbReference>
<reference evidence="2 3" key="1">
    <citation type="submission" date="2020-08" db="EMBL/GenBank/DDBJ databases">
        <title>Genomic Encyclopedia of Type Strains, Phase IV (KMG-IV): sequencing the most valuable type-strain genomes for metagenomic binning, comparative biology and taxonomic classification.</title>
        <authorList>
            <person name="Goeker M."/>
        </authorList>
    </citation>
    <scope>NUCLEOTIDE SEQUENCE [LARGE SCALE GENOMIC DNA]</scope>
    <source>
        <strain evidence="2 3">DSM 103462</strain>
    </source>
</reference>
<gene>
    <name evidence="2" type="ORF">HNP76_001725</name>
</gene>
<dbReference type="Proteomes" id="UP000518887">
    <property type="component" value="Unassembled WGS sequence"/>
</dbReference>
<keyword evidence="1" id="KW-0732">Signal</keyword>
<keyword evidence="3" id="KW-1185">Reference proteome</keyword>
<proteinExistence type="predicted"/>
<feature type="chain" id="PRO_5030836261" evidence="1">
    <location>
        <begin position="22"/>
        <end position="458"/>
    </location>
</feature>